<proteinExistence type="predicted"/>
<dbReference type="EMBL" id="JADBEF010000001">
    <property type="protein sequence ID" value="MBE1561559.1"/>
    <property type="molecule type" value="Genomic_DNA"/>
</dbReference>
<dbReference type="Gene3D" id="1.20.1250.20">
    <property type="entry name" value="MFS general substrate transporter like domains"/>
    <property type="match status" value="1"/>
</dbReference>
<feature type="transmembrane region" description="Helical" evidence="5">
    <location>
        <begin position="167"/>
        <end position="188"/>
    </location>
</feature>
<evidence type="ECO:0000256" key="1">
    <source>
        <dbReference type="ARBA" id="ARBA00004651"/>
    </source>
</evidence>
<accession>A0ABR9KHS0</accession>
<feature type="transmembrane region" description="Helical" evidence="5">
    <location>
        <begin position="209"/>
        <end position="230"/>
    </location>
</feature>
<evidence type="ECO:0000313" key="7">
    <source>
        <dbReference type="EMBL" id="MBE1561559.1"/>
    </source>
</evidence>
<evidence type="ECO:0000256" key="4">
    <source>
        <dbReference type="ARBA" id="ARBA00023136"/>
    </source>
</evidence>
<evidence type="ECO:0000313" key="8">
    <source>
        <dbReference type="Proteomes" id="UP000661607"/>
    </source>
</evidence>
<feature type="transmembrane region" description="Helical" evidence="5">
    <location>
        <begin position="295"/>
        <end position="318"/>
    </location>
</feature>
<feature type="transmembrane region" description="Helical" evidence="5">
    <location>
        <begin position="80"/>
        <end position="98"/>
    </location>
</feature>
<feature type="transmembrane region" description="Helical" evidence="5">
    <location>
        <begin position="12"/>
        <end position="37"/>
    </location>
</feature>
<feature type="transmembrane region" description="Helical" evidence="5">
    <location>
        <begin position="330"/>
        <end position="351"/>
    </location>
</feature>
<dbReference type="InterPro" id="IPR011701">
    <property type="entry name" value="MFS"/>
</dbReference>
<keyword evidence="4 5" id="KW-0472">Membrane</keyword>
<keyword evidence="2 5" id="KW-0812">Transmembrane</keyword>
<evidence type="ECO:0000259" key="6">
    <source>
        <dbReference type="PROSITE" id="PS50850"/>
    </source>
</evidence>
<comment type="caution">
    <text evidence="7">The sequence shown here is derived from an EMBL/GenBank/DDBJ whole genome shotgun (WGS) entry which is preliminary data.</text>
</comment>
<feature type="transmembrane region" description="Helical" evidence="5">
    <location>
        <begin position="357"/>
        <end position="374"/>
    </location>
</feature>
<feature type="domain" description="Major facilitator superfamily (MFS) profile" evidence="6">
    <location>
        <begin position="199"/>
        <end position="381"/>
    </location>
</feature>
<sequence length="381" mass="37974">MTSTTAQKPRLLTRAFVLAVLAGCGSSVSFYLLFSVVPLYATSAGADGIGAGLTTGVMMLATVLAELATPWLLARYGCRLVFAAGLVLLGAPALVLSVSADFTAILVVCVVRGLGFAIVAVLGSALVAQAVPAERRGEGLGVYGVVCGIPSMAALPLGIWLAEAVGFPVVFVAGGVAALIGLGAVRGLPGRQPVPPDGMLVSLRTSSGLVGPSVLFAATTMAAGVVATFLPLAVAGAATALFAQSASTTVSRWWAGRYGDRHGSARLLWPGLLLAAAGMVLAAAGMVLAAGPATVLAGMVLFGAGFGVTQNASMAVMLDRVPASSYGAVSALWNIAYDLGLGAGAVGFGFVAAHTGYPAGFALTGALMLLALTIRHRKATS</sequence>
<name>A0ABR9KHS0_9ACTN</name>
<comment type="subcellular location">
    <subcellularLocation>
        <location evidence="1">Cell membrane</location>
        <topology evidence="1">Multi-pass membrane protein</topology>
    </subcellularLocation>
</comment>
<feature type="transmembrane region" description="Helical" evidence="5">
    <location>
        <begin position="104"/>
        <end position="128"/>
    </location>
</feature>
<gene>
    <name evidence="7" type="ORF">H4W81_004338</name>
</gene>
<dbReference type="PROSITE" id="PS50850">
    <property type="entry name" value="MFS"/>
    <property type="match status" value="2"/>
</dbReference>
<feature type="transmembrane region" description="Helical" evidence="5">
    <location>
        <begin position="236"/>
        <end position="255"/>
    </location>
</feature>
<dbReference type="PANTHER" id="PTHR23531">
    <property type="entry name" value="QUINOLENE RESISTANCE PROTEIN NORA"/>
    <property type="match status" value="1"/>
</dbReference>
<protein>
    <submittedName>
        <fullName evidence="7">MFS family permease</fullName>
    </submittedName>
</protein>
<dbReference type="PANTHER" id="PTHR23531:SF1">
    <property type="entry name" value="QUINOLENE RESISTANCE PROTEIN NORA"/>
    <property type="match status" value="1"/>
</dbReference>
<evidence type="ECO:0000256" key="2">
    <source>
        <dbReference type="ARBA" id="ARBA00022692"/>
    </source>
</evidence>
<dbReference type="InterPro" id="IPR036259">
    <property type="entry name" value="MFS_trans_sf"/>
</dbReference>
<organism evidence="7 8">
    <name type="scientific">Nonomuraea africana</name>
    <dbReference type="NCBI Taxonomy" id="46171"/>
    <lineage>
        <taxon>Bacteria</taxon>
        <taxon>Bacillati</taxon>
        <taxon>Actinomycetota</taxon>
        <taxon>Actinomycetes</taxon>
        <taxon>Streptosporangiales</taxon>
        <taxon>Streptosporangiaceae</taxon>
        <taxon>Nonomuraea</taxon>
    </lineage>
</organism>
<feature type="domain" description="Major facilitator superfamily (MFS) profile" evidence="6">
    <location>
        <begin position="1"/>
        <end position="192"/>
    </location>
</feature>
<keyword evidence="3 5" id="KW-1133">Transmembrane helix</keyword>
<dbReference type="SUPFAM" id="SSF103473">
    <property type="entry name" value="MFS general substrate transporter"/>
    <property type="match status" value="1"/>
</dbReference>
<feature type="transmembrane region" description="Helical" evidence="5">
    <location>
        <begin position="267"/>
        <end position="289"/>
    </location>
</feature>
<feature type="transmembrane region" description="Helical" evidence="5">
    <location>
        <begin position="49"/>
        <end position="73"/>
    </location>
</feature>
<dbReference type="InterPro" id="IPR020846">
    <property type="entry name" value="MFS_dom"/>
</dbReference>
<keyword evidence="8" id="KW-1185">Reference proteome</keyword>
<evidence type="ECO:0000256" key="5">
    <source>
        <dbReference type="SAM" id="Phobius"/>
    </source>
</evidence>
<dbReference type="RefSeq" id="WP_192776447.1">
    <property type="nucleotide sequence ID" value="NZ_BAAASY010000012.1"/>
</dbReference>
<evidence type="ECO:0000256" key="3">
    <source>
        <dbReference type="ARBA" id="ARBA00022989"/>
    </source>
</evidence>
<dbReference type="Pfam" id="PF07690">
    <property type="entry name" value="MFS_1"/>
    <property type="match status" value="1"/>
</dbReference>
<feature type="transmembrane region" description="Helical" evidence="5">
    <location>
        <begin position="140"/>
        <end position="161"/>
    </location>
</feature>
<dbReference type="InterPro" id="IPR052714">
    <property type="entry name" value="MFS_Exporter"/>
</dbReference>
<reference evidence="7 8" key="1">
    <citation type="submission" date="2020-10" db="EMBL/GenBank/DDBJ databases">
        <title>Sequencing the genomes of 1000 actinobacteria strains.</title>
        <authorList>
            <person name="Klenk H.-P."/>
        </authorList>
    </citation>
    <scope>NUCLEOTIDE SEQUENCE [LARGE SCALE GENOMIC DNA]</scope>
    <source>
        <strain evidence="7 8">DSM 43748</strain>
    </source>
</reference>
<dbReference type="Proteomes" id="UP000661607">
    <property type="component" value="Unassembled WGS sequence"/>
</dbReference>